<evidence type="ECO:0000256" key="1">
    <source>
        <dbReference type="SAM" id="Phobius"/>
    </source>
</evidence>
<name>A0A839HT32_9BURK</name>
<feature type="transmembrane region" description="Helical" evidence="1">
    <location>
        <begin position="30"/>
        <end position="57"/>
    </location>
</feature>
<protein>
    <recommendedName>
        <fullName evidence="4">Bacteriocin</fullName>
    </recommendedName>
</protein>
<organism evidence="2 3">
    <name type="scientific">Aquariibacter albus</name>
    <dbReference type="NCBI Taxonomy" id="2759899"/>
    <lineage>
        <taxon>Bacteria</taxon>
        <taxon>Pseudomonadati</taxon>
        <taxon>Pseudomonadota</taxon>
        <taxon>Betaproteobacteria</taxon>
        <taxon>Burkholderiales</taxon>
        <taxon>Sphaerotilaceae</taxon>
        <taxon>Aquariibacter</taxon>
    </lineage>
</organism>
<dbReference type="RefSeq" id="WP_182665174.1">
    <property type="nucleotide sequence ID" value="NZ_JACIVI010000005.1"/>
</dbReference>
<keyword evidence="3" id="KW-1185">Reference proteome</keyword>
<reference evidence="2 3" key="1">
    <citation type="submission" date="2020-08" db="EMBL/GenBank/DDBJ databases">
        <title>Aquariorum lacteus gen. nov., sp. nov., a new member of the family Comamonadaceae, isolated from freshwater aquarium.</title>
        <authorList>
            <person name="Chun S.-J."/>
        </authorList>
    </citation>
    <scope>NUCLEOTIDE SEQUENCE [LARGE SCALE GENOMIC DNA]</scope>
    <source>
        <strain evidence="2 3">SJAQ100</strain>
    </source>
</reference>
<keyword evidence="1" id="KW-0472">Membrane</keyword>
<proteinExistence type="predicted"/>
<dbReference type="EMBL" id="JACIVI010000005">
    <property type="protein sequence ID" value="MBB1162838.1"/>
    <property type="molecule type" value="Genomic_DNA"/>
</dbReference>
<keyword evidence="1" id="KW-1133">Transmembrane helix</keyword>
<dbReference type="Proteomes" id="UP000586093">
    <property type="component" value="Unassembled WGS sequence"/>
</dbReference>
<evidence type="ECO:0008006" key="4">
    <source>
        <dbReference type="Google" id="ProtNLM"/>
    </source>
</evidence>
<evidence type="ECO:0000313" key="3">
    <source>
        <dbReference type="Proteomes" id="UP000586093"/>
    </source>
</evidence>
<sequence length="63" mass="6226">MAIQELNRQEVEQVAGGLDLGSLLTPVTSIVGGLVGTVTGLLSPVLSIVTGLLGSLLGGLKLG</sequence>
<gene>
    <name evidence="2" type="ORF">H4F90_12705</name>
</gene>
<dbReference type="AlphaFoldDB" id="A0A839HT32"/>
<accession>A0A839HT32</accession>
<keyword evidence="1" id="KW-0812">Transmembrane</keyword>
<evidence type="ECO:0000313" key="2">
    <source>
        <dbReference type="EMBL" id="MBB1162838.1"/>
    </source>
</evidence>
<comment type="caution">
    <text evidence="2">The sequence shown here is derived from an EMBL/GenBank/DDBJ whole genome shotgun (WGS) entry which is preliminary data.</text>
</comment>